<dbReference type="Proteomes" id="UP001222027">
    <property type="component" value="Unassembled WGS sequence"/>
</dbReference>
<protein>
    <recommendedName>
        <fullName evidence="3">Secreted protein</fullName>
    </recommendedName>
</protein>
<keyword evidence="2" id="KW-1185">Reference proteome</keyword>
<sequence length="128" mass="13083">MPQHQILHGVLIRALAGGIPRSPCCFSPVPSLDGTKLLLFLSSDAYPSLFESTNIPRCTSLTSVIGNEGLASPGMGALVSSSIDALPMMGSVSSGQFAHVGTMHLPGVGSLLSANSMRIMATARSTGA</sequence>
<dbReference type="AlphaFoldDB" id="A0AAV8PN45"/>
<comment type="caution">
    <text evidence="1">The sequence shown here is derived from an EMBL/GenBank/DDBJ whole genome shotgun (WGS) entry which is preliminary data.</text>
</comment>
<organism evidence="1 2">
    <name type="scientific">Ensete ventricosum</name>
    <name type="common">Abyssinian banana</name>
    <name type="synonym">Musa ensete</name>
    <dbReference type="NCBI Taxonomy" id="4639"/>
    <lineage>
        <taxon>Eukaryota</taxon>
        <taxon>Viridiplantae</taxon>
        <taxon>Streptophyta</taxon>
        <taxon>Embryophyta</taxon>
        <taxon>Tracheophyta</taxon>
        <taxon>Spermatophyta</taxon>
        <taxon>Magnoliopsida</taxon>
        <taxon>Liliopsida</taxon>
        <taxon>Zingiberales</taxon>
        <taxon>Musaceae</taxon>
        <taxon>Ensete</taxon>
    </lineage>
</organism>
<evidence type="ECO:0000313" key="1">
    <source>
        <dbReference type="EMBL" id="KAJ8497365.1"/>
    </source>
</evidence>
<gene>
    <name evidence="1" type="ORF">OPV22_007917</name>
</gene>
<reference evidence="1 2" key="1">
    <citation type="submission" date="2022-12" db="EMBL/GenBank/DDBJ databases">
        <title>Chromosome-scale assembly of the Ensete ventricosum genome.</title>
        <authorList>
            <person name="Dussert Y."/>
            <person name="Stocks J."/>
            <person name="Wendawek A."/>
            <person name="Woldeyes F."/>
            <person name="Nichols R.A."/>
            <person name="Borrell J.S."/>
        </authorList>
    </citation>
    <scope>NUCLEOTIDE SEQUENCE [LARGE SCALE GENOMIC DNA]</scope>
    <source>
        <strain evidence="2">cv. Maze</strain>
        <tissue evidence="1">Seeds</tissue>
    </source>
</reference>
<evidence type="ECO:0008006" key="3">
    <source>
        <dbReference type="Google" id="ProtNLM"/>
    </source>
</evidence>
<accession>A0AAV8PN45</accession>
<proteinExistence type="predicted"/>
<dbReference type="EMBL" id="JAQQAF010000003">
    <property type="protein sequence ID" value="KAJ8497365.1"/>
    <property type="molecule type" value="Genomic_DNA"/>
</dbReference>
<evidence type="ECO:0000313" key="2">
    <source>
        <dbReference type="Proteomes" id="UP001222027"/>
    </source>
</evidence>
<name>A0AAV8PN45_ENSVE</name>